<feature type="transmembrane region" description="Helical" evidence="1">
    <location>
        <begin position="25"/>
        <end position="47"/>
    </location>
</feature>
<dbReference type="Proteomes" id="UP000032180">
    <property type="component" value="Chromosome 11"/>
</dbReference>
<keyword evidence="1" id="KW-1133">Transmembrane helix</keyword>
<proteinExistence type="predicted"/>
<dbReference type="AlphaFoldDB" id="A0A0D9XU76"/>
<organism evidence="2 3">
    <name type="scientific">Leersia perrieri</name>
    <dbReference type="NCBI Taxonomy" id="77586"/>
    <lineage>
        <taxon>Eukaryota</taxon>
        <taxon>Viridiplantae</taxon>
        <taxon>Streptophyta</taxon>
        <taxon>Embryophyta</taxon>
        <taxon>Tracheophyta</taxon>
        <taxon>Spermatophyta</taxon>
        <taxon>Magnoliopsida</taxon>
        <taxon>Liliopsida</taxon>
        <taxon>Poales</taxon>
        <taxon>Poaceae</taxon>
        <taxon>BOP clade</taxon>
        <taxon>Oryzoideae</taxon>
        <taxon>Oryzeae</taxon>
        <taxon>Oryzinae</taxon>
        <taxon>Leersia</taxon>
    </lineage>
</organism>
<name>A0A0D9XU76_9ORYZ</name>
<keyword evidence="1" id="KW-0812">Transmembrane</keyword>
<keyword evidence="3" id="KW-1185">Reference proteome</keyword>
<sequence>MHPGLMEPLFLPTKELFTFKSRIPFSFMIIKLLLSLFKNLITIIILLTGHLSLYCSNLSFFSKISNFSSDGFLVKATRWPTSYQDLED</sequence>
<dbReference type="Gramene" id="LPERR11G16250.1">
    <property type="protein sequence ID" value="LPERR11G16250.1"/>
    <property type="gene ID" value="LPERR11G16250"/>
</dbReference>
<keyword evidence="1" id="KW-0472">Membrane</keyword>
<accession>A0A0D9XU76</accession>
<reference evidence="2 3" key="1">
    <citation type="submission" date="2012-08" db="EMBL/GenBank/DDBJ databases">
        <title>Oryza genome evolution.</title>
        <authorList>
            <person name="Wing R.A."/>
        </authorList>
    </citation>
    <scope>NUCLEOTIDE SEQUENCE</scope>
</reference>
<evidence type="ECO:0000313" key="2">
    <source>
        <dbReference type="EnsemblPlants" id="LPERR11G16250.1"/>
    </source>
</evidence>
<reference evidence="2" key="3">
    <citation type="submission" date="2015-04" db="UniProtKB">
        <authorList>
            <consortium name="EnsemblPlants"/>
        </authorList>
    </citation>
    <scope>IDENTIFICATION</scope>
</reference>
<dbReference type="EnsemblPlants" id="LPERR11G16250.1">
    <property type="protein sequence ID" value="LPERR11G16250.1"/>
    <property type="gene ID" value="LPERR11G16250"/>
</dbReference>
<reference evidence="3" key="2">
    <citation type="submission" date="2013-12" db="EMBL/GenBank/DDBJ databases">
        <authorList>
            <person name="Yu Y."/>
            <person name="Lee S."/>
            <person name="de Baynast K."/>
            <person name="Wissotski M."/>
            <person name="Liu L."/>
            <person name="Talag J."/>
            <person name="Goicoechea J."/>
            <person name="Angelova A."/>
            <person name="Jetty R."/>
            <person name="Kudrna D."/>
            <person name="Golser W."/>
            <person name="Rivera L."/>
            <person name="Zhang J."/>
            <person name="Wing R."/>
        </authorList>
    </citation>
    <scope>NUCLEOTIDE SEQUENCE</scope>
</reference>
<protein>
    <submittedName>
        <fullName evidence="2">Uncharacterized protein</fullName>
    </submittedName>
</protein>
<evidence type="ECO:0000313" key="3">
    <source>
        <dbReference type="Proteomes" id="UP000032180"/>
    </source>
</evidence>
<evidence type="ECO:0000256" key="1">
    <source>
        <dbReference type="SAM" id="Phobius"/>
    </source>
</evidence>
<dbReference type="HOGENOM" id="CLU_2472313_0_0_1"/>